<accession>A0ACB8S1X5</accession>
<dbReference type="EMBL" id="MU275862">
    <property type="protein sequence ID" value="KAI0050381.1"/>
    <property type="molecule type" value="Genomic_DNA"/>
</dbReference>
<proteinExistence type="predicted"/>
<protein>
    <submittedName>
        <fullName evidence="1">Pet127-domain-containing protein</fullName>
    </submittedName>
</protein>
<dbReference type="Proteomes" id="UP000814033">
    <property type="component" value="Unassembled WGS sequence"/>
</dbReference>
<name>A0ACB8S1X5_9AGAM</name>
<organism evidence="1 2">
    <name type="scientific">Auriscalpium vulgare</name>
    <dbReference type="NCBI Taxonomy" id="40419"/>
    <lineage>
        <taxon>Eukaryota</taxon>
        <taxon>Fungi</taxon>
        <taxon>Dikarya</taxon>
        <taxon>Basidiomycota</taxon>
        <taxon>Agaricomycotina</taxon>
        <taxon>Agaricomycetes</taxon>
        <taxon>Russulales</taxon>
        <taxon>Auriscalpiaceae</taxon>
        <taxon>Auriscalpium</taxon>
    </lineage>
</organism>
<reference evidence="1" key="2">
    <citation type="journal article" date="2022" name="New Phytol.">
        <title>Evolutionary transition to the ectomycorrhizal habit in the genomes of a hyperdiverse lineage of mushroom-forming fungi.</title>
        <authorList>
            <person name="Looney B."/>
            <person name="Miyauchi S."/>
            <person name="Morin E."/>
            <person name="Drula E."/>
            <person name="Courty P.E."/>
            <person name="Kohler A."/>
            <person name="Kuo A."/>
            <person name="LaButti K."/>
            <person name="Pangilinan J."/>
            <person name="Lipzen A."/>
            <person name="Riley R."/>
            <person name="Andreopoulos W."/>
            <person name="He G."/>
            <person name="Johnson J."/>
            <person name="Nolan M."/>
            <person name="Tritt A."/>
            <person name="Barry K.W."/>
            <person name="Grigoriev I.V."/>
            <person name="Nagy L.G."/>
            <person name="Hibbett D."/>
            <person name="Henrissat B."/>
            <person name="Matheny P.B."/>
            <person name="Labbe J."/>
            <person name="Martin F.M."/>
        </authorList>
    </citation>
    <scope>NUCLEOTIDE SEQUENCE</scope>
    <source>
        <strain evidence="1">FP105234-sp</strain>
    </source>
</reference>
<gene>
    <name evidence="1" type="ORF">FA95DRAFT_1514127</name>
</gene>
<keyword evidence="2" id="KW-1185">Reference proteome</keyword>
<evidence type="ECO:0000313" key="1">
    <source>
        <dbReference type="EMBL" id="KAI0050381.1"/>
    </source>
</evidence>
<sequence>MHLARRALARHRAYTTGPSFSQALRNLRDGLDADLPPADTQVSEKGLSKRQRKRLRRTEDEAKKRIKLRRILQTGGAREKAQLFADQLGGQSIDVVPEEPDMLLAQDVGRETAPHLPRVLQYTRRVEGVLQPLGRPVLEDLDPPTPQRPIAQLSHGLERVLFNPGVHWLQDPRSRVYNFPTSLQSIPPLKEFAFERLPGFISSSRDEDLWSLAKREGRTFGGSTSSLSGLLSQIYFLISEDKDVDVSTLSRPFQYVATTFTPGQRMPASVVLKHRDGVYAIDSDQKFKPSADKNVLSWMGTLLEKFLTTETTDFAQFMRTTDPQTMLDPDPVREAYRYSKSDKFVMRSQLDCVDPRLPGTGIFDIKTRAAVPIRMDLMNWEENSGYLIRSNHGLLESFEKEYYDLIRSAFLKYSFQVRIGNMDGVFVAYHNTARIAGFQYIPLSEMEARLYGNEDRGDRVFEKCVSLLEILLTEATQQFPGQSLRIMAEKREASKQDPAHAMQIYVEPAEWDESQGPIPVTQFDVTAKSFAGEDEVRGSRAITRAEAPWTLLWSISTSALPQDIIQKNIAGARERQFRAWDLPTGVSLHEMKGKWNAINFSPTASEEPFNPALFRAPGHRVERLRKLARTGAEDTLKAAEADAGREVHVLPPTRYARNVDFEAVRHERELQAAVQAGVSHAFFLIRHHRMNVARNHKRTDANTHRGVDNLALVKLMRAVVQTRGGAAMELVGEYGASIAAQSVDGPALDESTRAAVQEGVDAALQLVEAHRASIALQLVEAHRASIARTVTRD</sequence>
<comment type="caution">
    <text evidence="1">The sequence shown here is derived from an EMBL/GenBank/DDBJ whole genome shotgun (WGS) entry which is preliminary data.</text>
</comment>
<evidence type="ECO:0000313" key="2">
    <source>
        <dbReference type="Proteomes" id="UP000814033"/>
    </source>
</evidence>
<reference evidence="1" key="1">
    <citation type="submission" date="2021-02" db="EMBL/GenBank/DDBJ databases">
        <authorList>
            <consortium name="DOE Joint Genome Institute"/>
            <person name="Ahrendt S."/>
            <person name="Looney B.P."/>
            <person name="Miyauchi S."/>
            <person name="Morin E."/>
            <person name="Drula E."/>
            <person name="Courty P.E."/>
            <person name="Chicoki N."/>
            <person name="Fauchery L."/>
            <person name="Kohler A."/>
            <person name="Kuo A."/>
            <person name="Labutti K."/>
            <person name="Pangilinan J."/>
            <person name="Lipzen A."/>
            <person name="Riley R."/>
            <person name="Andreopoulos W."/>
            <person name="He G."/>
            <person name="Johnson J."/>
            <person name="Barry K.W."/>
            <person name="Grigoriev I.V."/>
            <person name="Nagy L."/>
            <person name="Hibbett D."/>
            <person name="Henrissat B."/>
            <person name="Matheny P.B."/>
            <person name="Labbe J."/>
            <person name="Martin F."/>
        </authorList>
    </citation>
    <scope>NUCLEOTIDE SEQUENCE</scope>
    <source>
        <strain evidence="1">FP105234-sp</strain>
    </source>
</reference>